<dbReference type="HOGENOM" id="CLU_1726741_0_0_1"/>
<reference evidence="1 2" key="1">
    <citation type="journal article" date="2012" name="PLoS Pathog.">
        <title>Diverse lifestyles and strategies of plant pathogenesis encoded in the genomes of eighteen Dothideomycetes fungi.</title>
        <authorList>
            <person name="Ohm R.A."/>
            <person name="Feau N."/>
            <person name="Henrissat B."/>
            <person name="Schoch C.L."/>
            <person name="Horwitz B.A."/>
            <person name="Barry K.W."/>
            <person name="Condon B.J."/>
            <person name="Copeland A.C."/>
            <person name="Dhillon B."/>
            <person name="Glaser F."/>
            <person name="Hesse C.N."/>
            <person name="Kosti I."/>
            <person name="LaButti K."/>
            <person name="Lindquist E.A."/>
            <person name="Lucas S."/>
            <person name="Salamov A.A."/>
            <person name="Bradshaw R.E."/>
            <person name="Ciuffetti L."/>
            <person name="Hamelin R.C."/>
            <person name="Kema G.H.J."/>
            <person name="Lawrence C."/>
            <person name="Scott J.A."/>
            <person name="Spatafora J.W."/>
            <person name="Turgeon B.G."/>
            <person name="de Wit P.J.G.M."/>
            <person name="Zhong S."/>
            <person name="Goodwin S.B."/>
            <person name="Grigoriev I.V."/>
        </authorList>
    </citation>
    <scope>NUCLEOTIDE SEQUENCE [LARGE SCALE GENOMIC DNA]</scope>
    <source>
        <strain evidence="2">28A</strain>
    </source>
</reference>
<dbReference type="OrthoDB" id="4160379at2759"/>
<proteinExistence type="predicted"/>
<dbReference type="GeneID" id="19405346"/>
<evidence type="ECO:0000313" key="2">
    <source>
        <dbReference type="Proteomes" id="UP000016935"/>
    </source>
</evidence>
<accession>R0K037</accession>
<dbReference type="RefSeq" id="XP_008029317.1">
    <property type="nucleotide sequence ID" value="XM_008031126.1"/>
</dbReference>
<gene>
    <name evidence="1" type="ORF">SETTUDRAFT_68994</name>
</gene>
<organism evidence="1 2">
    <name type="scientific">Exserohilum turcicum (strain 28A)</name>
    <name type="common">Northern leaf blight fungus</name>
    <name type="synonym">Setosphaeria turcica</name>
    <dbReference type="NCBI Taxonomy" id="671987"/>
    <lineage>
        <taxon>Eukaryota</taxon>
        <taxon>Fungi</taxon>
        <taxon>Dikarya</taxon>
        <taxon>Ascomycota</taxon>
        <taxon>Pezizomycotina</taxon>
        <taxon>Dothideomycetes</taxon>
        <taxon>Pleosporomycetidae</taxon>
        <taxon>Pleosporales</taxon>
        <taxon>Pleosporineae</taxon>
        <taxon>Pleosporaceae</taxon>
        <taxon>Exserohilum</taxon>
    </lineage>
</organism>
<dbReference type="Proteomes" id="UP000016935">
    <property type="component" value="Unassembled WGS sequence"/>
</dbReference>
<name>R0K037_EXST2</name>
<keyword evidence="2" id="KW-1185">Reference proteome</keyword>
<protein>
    <submittedName>
        <fullName evidence="1">Uncharacterized protein</fullName>
    </submittedName>
</protein>
<evidence type="ECO:0000313" key="1">
    <source>
        <dbReference type="EMBL" id="EOA83054.1"/>
    </source>
</evidence>
<feature type="non-terminal residue" evidence="1">
    <location>
        <position position="1"/>
    </location>
</feature>
<reference evidence="1 2" key="2">
    <citation type="journal article" date="2013" name="PLoS Genet.">
        <title>Comparative genome structure, secondary metabolite, and effector coding capacity across Cochliobolus pathogens.</title>
        <authorList>
            <person name="Condon B.J."/>
            <person name="Leng Y."/>
            <person name="Wu D."/>
            <person name="Bushley K.E."/>
            <person name="Ohm R.A."/>
            <person name="Otillar R."/>
            <person name="Martin J."/>
            <person name="Schackwitz W."/>
            <person name="Grimwood J."/>
            <person name="MohdZainudin N."/>
            <person name="Xue C."/>
            <person name="Wang R."/>
            <person name="Manning V.A."/>
            <person name="Dhillon B."/>
            <person name="Tu Z.J."/>
            <person name="Steffenson B.J."/>
            <person name="Salamov A."/>
            <person name="Sun H."/>
            <person name="Lowry S."/>
            <person name="LaButti K."/>
            <person name="Han J."/>
            <person name="Copeland A."/>
            <person name="Lindquist E."/>
            <person name="Barry K."/>
            <person name="Schmutz J."/>
            <person name="Baker S.E."/>
            <person name="Ciuffetti L.M."/>
            <person name="Grigoriev I.V."/>
            <person name="Zhong S."/>
            <person name="Turgeon B.G."/>
        </authorList>
    </citation>
    <scope>NUCLEOTIDE SEQUENCE [LARGE SCALE GENOMIC DNA]</scope>
    <source>
        <strain evidence="2">28A</strain>
    </source>
</reference>
<feature type="non-terminal residue" evidence="1">
    <location>
        <position position="152"/>
    </location>
</feature>
<dbReference type="AlphaFoldDB" id="R0K037"/>
<sequence>LNAVQDNLATHRLGFSFLTHLANKLQRSFQAISRLAFLEQGGFLLETRRGRAKLKQYLQKSDQFICLLYAAMHMTNGMLARGEEFRVLRWADTVSVRRNIFVYKGKVILVFSYNKANTNTNNSFYIVRSPCPIVQRILYVYLVYIRPFRSLI</sequence>
<dbReference type="EMBL" id="KB908839">
    <property type="protein sequence ID" value="EOA83054.1"/>
    <property type="molecule type" value="Genomic_DNA"/>
</dbReference>